<feature type="compositionally biased region" description="Polar residues" evidence="1">
    <location>
        <begin position="17"/>
        <end position="44"/>
    </location>
</feature>
<feature type="region of interest" description="Disordered" evidence="1">
    <location>
        <begin position="473"/>
        <end position="600"/>
    </location>
</feature>
<feature type="compositionally biased region" description="Low complexity" evidence="1">
    <location>
        <begin position="752"/>
        <end position="771"/>
    </location>
</feature>
<feature type="compositionally biased region" description="Low complexity" evidence="1">
    <location>
        <begin position="780"/>
        <end position="798"/>
    </location>
</feature>
<feature type="region of interest" description="Disordered" evidence="1">
    <location>
        <begin position="722"/>
        <end position="798"/>
    </location>
</feature>
<feature type="compositionally biased region" description="Basic and acidic residues" evidence="1">
    <location>
        <begin position="549"/>
        <end position="559"/>
    </location>
</feature>
<feature type="region of interest" description="Disordered" evidence="1">
    <location>
        <begin position="99"/>
        <end position="132"/>
    </location>
</feature>
<protein>
    <submittedName>
        <fullName evidence="2">Uncharacterized protein</fullName>
    </submittedName>
</protein>
<evidence type="ECO:0000256" key="1">
    <source>
        <dbReference type="SAM" id="MobiDB-lite"/>
    </source>
</evidence>
<dbReference type="OrthoDB" id="3786709at2759"/>
<feature type="compositionally biased region" description="Polar residues" evidence="1">
    <location>
        <begin position="486"/>
        <end position="499"/>
    </location>
</feature>
<organism evidence="2 3">
    <name type="scientific">Lentithecium fluviatile CBS 122367</name>
    <dbReference type="NCBI Taxonomy" id="1168545"/>
    <lineage>
        <taxon>Eukaryota</taxon>
        <taxon>Fungi</taxon>
        <taxon>Dikarya</taxon>
        <taxon>Ascomycota</taxon>
        <taxon>Pezizomycotina</taxon>
        <taxon>Dothideomycetes</taxon>
        <taxon>Pleosporomycetidae</taxon>
        <taxon>Pleosporales</taxon>
        <taxon>Massarineae</taxon>
        <taxon>Lentitheciaceae</taxon>
        <taxon>Lentithecium</taxon>
    </lineage>
</organism>
<feature type="compositionally biased region" description="Low complexity" evidence="1">
    <location>
        <begin position="246"/>
        <end position="258"/>
    </location>
</feature>
<feature type="compositionally biased region" description="Low complexity" evidence="1">
    <location>
        <begin position="501"/>
        <end position="512"/>
    </location>
</feature>
<dbReference type="Proteomes" id="UP000799291">
    <property type="component" value="Unassembled WGS sequence"/>
</dbReference>
<sequence>MGDNFNKDGLPAGHPMSSANPFDASFSNDYFSNVDPNFNRNNTPAGGAGHHSVNANVSAPGEHGDGQGTSLYDLPDESGPSEWDNFFAKDGLLGEIGDRSGGAGSSCDNVEVEHGNNDSLHGEAGNQSGAAHSFPVNASDELSFCMSTPYAIKDNADFVDDSAIFDSALHGEIGNQFGASHSSPANASDELSFCMSTPYATDDDNADGFDDSGFVDGDLFGTLDQSNNVQQPSVEHFSTRIGSRFNNNNNGASNASGAPRMVQPAPVVSSNQPRRFNNAVADNGSRAGRMAPPPPPIVPAKRPASFDGKVSNKRPANFSYNGADYNYGNQQVNNAGCGRAAVSSGAFNAPSINLYDSTPRYVPSPFSSEPSGTTPYQCLTPAAGSGYGSFGSQDAFGSTEYGAIGTAYDPRTASVAHNYPDLASLKASKKSIASILKLQYDPMKMTPHELAKKGHHHLDYLYGHCKHLLWNYNPSNPSQSAQPSQTVQGPDRQTQNVRQGPQPHQAPQAPQASRPGKFSKPSRLSFPPTTPYLPLDSDDQEPPSPSYSRDNKGNLDPKGPHPAPAYPPYSGKFKTSEEARAHRKRSRKSPKKADDTERVRRHGREYWVRRIYKSMIDISDIVDGTQSIHRQRFRERGFDQLDLEAAAHHIFDATLAVHERGWNRPLVYHKHVVRGRLTDVSADSCERRLARICLRLSESKATVDDAIRGGVTLALLCDNPEARGNTKLSNNKGNASRGERLAKVPAAKKSGKGSAKAGEATAETEAAVEGQVEGEGDGGAEAQDVSAQHQQQHQQQQE</sequence>
<feature type="compositionally biased region" description="Low complexity" evidence="1">
    <location>
        <begin position="473"/>
        <end position="485"/>
    </location>
</feature>
<feature type="region of interest" description="Disordered" evidence="1">
    <location>
        <begin position="241"/>
        <end position="276"/>
    </location>
</feature>
<evidence type="ECO:0000313" key="3">
    <source>
        <dbReference type="Proteomes" id="UP000799291"/>
    </source>
</evidence>
<keyword evidence="3" id="KW-1185">Reference proteome</keyword>
<dbReference type="EMBL" id="MU005603">
    <property type="protein sequence ID" value="KAF2679478.1"/>
    <property type="molecule type" value="Genomic_DNA"/>
</dbReference>
<dbReference type="AlphaFoldDB" id="A0A6G1IN05"/>
<evidence type="ECO:0000313" key="2">
    <source>
        <dbReference type="EMBL" id="KAF2679478.1"/>
    </source>
</evidence>
<reference evidence="2" key="1">
    <citation type="journal article" date="2020" name="Stud. Mycol.">
        <title>101 Dothideomycetes genomes: a test case for predicting lifestyles and emergence of pathogens.</title>
        <authorList>
            <person name="Haridas S."/>
            <person name="Albert R."/>
            <person name="Binder M."/>
            <person name="Bloem J."/>
            <person name="Labutti K."/>
            <person name="Salamov A."/>
            <person name="Andreopoulos B."/>
            <person name="Baker S."/>
            <person name="Barry K."/>
            <person name="Bills G."/>
            <person name="Bluhm B."/>
            <person name="Cannon C."/>
            <person name="Castanera R."/>
            <person name="Culley D."/>
            <person name="Daum C."/>
            <person name="Ezra D."/>
            <person name="Gonzalez J."/>
            <person name="Henrissat B."/>
            <person name="Kuo A."/>
            <person name="Liang C."/>
            <person name="Lipzen A."/>
            <person name="Lutzoni F."/>
            <person name="Magnuson J."/>
            <person name="Mondo S."/>
            <person name="Nolan M."/>
            <person name="Ohm R."/>
            <person name="Pangilinan J."/>
            <person name="Park H.-J."/>
            <person name="Ramirez L."/>
            <person name="Alfaro M."/>
            <person name="Sun H."/>
            <person name="Tritt A."/>
            <person name="Yoshinaga Y."/>
            <person name="Zwiers L.-H."/>
            <person name="Turgeon B."/>
            <person name="Goodwin S."/>
            <person name="Spatafora J."/>
            <person name="Crous P."/>
            <person name="Grigoriev I."/>
        </authorList>
    </citation>
    <scope>NUCLEOTIDE SEQUENCE</scope>
    <source>
        <strain evidence="2">CBS 122367</strain>
    </source>
</reference>
<proteinExistence type="predicted"/>
<gene>
    <name evidence="2" type="ORF">K458DRAFT_435095</name>
</gene>
<feature type="region of interest" description="Disordered" evidence="1">
    <location>
        <begin position="1"/>
        <end position="79"/>
    </location>
</feature>
<name>A0A6G1IN05_9PLEO</name>
<feature type="compositionally biased region" description="Basic and acidic residues" evidence="1">
    <location>
        <begin position="591"/>
        <end position="600"/>
    </location>
</feature>
<accession>A0A6G1IN05</accession>
<feature type="compositionally biased region" description="Basic residues" evidence="1">
    <location>
        <begin position="581"/>
        <end position="590"/>
    </location>
</feature>